<dbReference type="InterPro" id="IPR004430">
    <property type="entry name" value="3-IsopropMal_deHydase_lsu"/>
</dbReference>
<comment type="function">
    <text evidence="3">Catalyzes the isomerization between 2-isopropylmalate and 3-isopropylmalate, via the formation of 2-isopropylmaleate.</text>
</comment>
<dbReference type="PANTHER" id="PTHR43822:SF9">
    <property type="entry name" value="3-ISOPROPYLMALATE DEHYDRATASE"/>
    <property type="match status" value="1"/>
</dbReference>
<dbReference type="SUPFAM" id="SSF53732">
    <property type="entry name" value="Aconitase iron-sulfur domain"/>
    <property type="match status" value="1"/>
</dbReference>
<dbReference type="NCBIfam" id="NF009116">
    <property type="entry name" value="PRK12466.1"/>
    <property type="match status" value="1"/>
</dbReference>
<dbReference type="EMBL" id="NJIH01000004">
    <property type="protein sequence ID" value="OWT62118.1"/>
    <property type="molecule type" value="Genomic_DNA"/>
</dbReference>
<dbReference type="PANTHER" id="PTHR43822">
    <property type="entry name" value="HOMOACONITASE, MITOCHONDRIAL-RELATED"/>
    <property type="match status" value="1"/>
</dbReference>
<dbReference type="CDD" id="cd01583">
    <property type="entry name" value="IPMI"/>
    <property type="match status" value="1"/>
</dbReference>
<organism evidence="16 17">
    <name type="scientific">Candidimonas nitroreducens</name>
    <dbReference type="NCBI Taxonomy" id="683354"/>
    <lineage>
        <taxon>Bacteria</taxon>
        <taxon>Pseudomonadati</taxon>
        <taxon>Pseudomonadota</taxon>
        <taxon>Betaproteobacteria</taxon>
        <taxon>Burkholderiales</taxon>
        <taxon>Alcaligenaceae</taxon>
        <taxon>Candidimonas</taxon>
    </lineage>
</organism>
<comment type="caution">
    <text evidence="16">The sequence shown here is derived from an EMBL/GenBank/DDBJ whole genome shotgun (WGS) entry which is preliminary data.</text>
</comment>
<comment type="pathway">
    <text evidence="4">Amino-acid biosynthesis; L-leucine biosynthesis; L-leucine from 3-methyl-2-oxobutanoate: step 2/4.</text>
</comment>
<sequence length="471" mass="50848">MATPRTGPRTMFAKIWDRHVIARRGENSLLYVDRHLVHEGSFHAFRNLASRGLKVRRPAQTFGTADHYAPTVGRKLEDAPGAEIRHMLTTFHNNVTANELTAFELDDPRQGIVHVVGPELGLTLPGFVLVCGDSHTSTHGALGCLAFGIGQSENEHVLATQTIWQTTPKVMRISIEDRLPRGVTAKDVILGIIARIGTGGATGYVIEYAGAAVRGMTVEERLTVCNMSIEAGARAGMVAPDDTTYSYLCDKPYAPAGAAWDRAVGNWRLLASDPGASYDRELTLDAEMLAPMVTWGTSPQDALPIDGHIPDPDDARDPTDKMRLRHVLRVMGLAPGIPLEGLPVDRVFIGSCTNGRIEDLRAAAAIVRGRRAHVASLVVPGSETVRHQAESEGLHRVFQEAGFEWRHAGCSMCVGTNGDLGTPGDRIASTSNRNFEGRQGRGVRTHLMSPAMAAAAAVTGRLTDVRKLGAW</sequence>
<dbReference type="PRINTS" id="PR00415">
    <property type="entry name" value="ACONITASE"/>
</dbReference>
<dbReference type="PROSITE" id="PS00450">
    <property type="entry name" value="ACONITASE_1"/>
    <property type="match status" value="1"/>
</dbReference>
<evidence type="ECO:0000256" key="5">
    <source>
        <dbReference type="ARBA" id="ARBA00011271"/>
    </source>
</evidence>
<keyword evidence="7" id="KW-0432">Leucine biosynthesis</keyword>
<evidence type="ECO:0000256" key="12">
    <source>
        <dbReference type="ARBA" id="ARBA00023014"/>
    </source>
</evidence>
<comment type="catalytic activity">
    <reaction evidence="1">
        <text>(2R,3S)-3-isopropylmalate = (2S)-2-isopropylmalate</text>
        <dbReference type="Rhea" id="RHEA:32287"/>
        <dbReference type="ChEBI" id="CHEBI:1178"/>
        <dbReference type="ChEBI" id="CHEBI:35121"/>
        <dbReference type="EC" id="4.2.1.33"/>
    </reaction>
</comment>
<keyword evidence="14" id="KW-0100">Branched-chain amino acid biosynthesis</keyword>
<dbReference type="GO" id="GO:0046872">
    <property type="term" value="F:metal ion binding"/>
    <property type="evidence" value="ECO:0007669"/>
    <property type="project" value="UniProtKB-KW"/>
</dbReference>
<evidence type="ECO:0000256" key="2">
    <source>
        <dbReference type="ARBA" id="ARBA00001966"/>
    </source>
</evidence>
<comment type="subunit">
    <text evidence="5">Heterodimer of LeuC and LeuD.</text>
</comment>
<dbReference type="UniPathway" id="UPA00048">
    <property type="reaction ID" value="UER00071"/>
</dbReference>
<evidence type="ECO:0000256" key="7">
    <source>
        <dbReference type="ARBA" id="ARBA00022430"/>
    </source>
</evidence>
<evidence type="ECO:0000256" key="13">
    <source>
        <dbReference type="ARBA" id="ARBA00023239"/>
    </source>
</evidence>
<protein>
    <recommendedName>
        <fullName evidence="6">3-isopropylmalate dehydratase</fullName>
        <ecNumber evidence="6">4.2.1.33</ecNumber>
    </recommendedName>
</protein>
<evidence type="ECO:0000256" key="10">
    <source>
        <dbReference type="ARBA" id="ARBA00022723"/>
    </source>
</evidence>
<proteinExistence type="predicted"/>
<dbReference type="Gene3D" id="3.30.499.10">
    <property type="entry name" value="Aconitase, domain 3"/>
    <property type="match status" value="2"/>
</dbReference>
<name>A0A225MLM6_9BURK</name>
<evidence type="ECO:0000256" key="3">
    <source>
        <dbReference type="ARBA" id="ARBA00002695"/>
    </source>
</evidence>
<dbReference type="NCBIfam" id="TIGR00170">
    <property type="entry name" value="leuC"/>
    <property type="match status" value="1"/>
</dbReference>
<feature type="domain" description="Aconitase/3-isopropylmalate dehydratase large subunit alpha/beta/alpha" evidence="15">
    <location>
        <begin position="14"/>
        <end position="460"/>
    </location>
</feature>
<keyword evidence="9" id="KW-0028">Amino-acid biosynthesis</keyword>
<evidence type="ECO:0000256" key="6">
    <source>
        <dbReference type="ARBA" id="ARBA00011998"/>
    </source>
</evidence>
<gene>
    <name evidence="16" type="primary">leuC</name>
    <name evidence="16" type="ORF">CEY11_07660</name>
</gene>
<dbReference type="PROSITE" id="PS01244">
    <property type="entry name" value="ACONITASE_2"/>
    <property type="match status" value="1"/>
</dbReference>
<keyword evidence="12" id="KW-0411">Iron-sulfur</keyword>
<evidence type="ECO:0000313" key="16">
    <source>
        <dbReference type="EMBL" id="OWT62118.1"/>
    </source>
</evidence>
<evidence type="ECO:0000256" key="4">
    <source>
        <dbReference type="ARBA" id="ARBA00004729"/>
    </source>
</evidence>
<keyword evidence="10" id="KW-0479">Metal-binding</keyword>
<dbReference type="GO" id="GO:0003861">
    <property type="term" value="F:3-isopropylmalate dehydratase activity"/>
    <property type="evidence" value="ECO:0007669"/>
    <property type="project" value="UniProtKB-EC"/>
</dbReference>
<keyword evidence="17" id="KW-1185">Reference proteome</keyword>
<evidence type="ECO:0000313" key="17">
    <source>
        <dbReference type="Proteomes" id="UP000214603"/>
    </source>
</evidence>
<evidence type="ECO:0000256" key="8">
    <source>
        <dbReference type="ARBA" id="ARBA00022485"/>
    </source>
</evidence>
<dbReference type="EC" id="4.2.1.33" evidence="6"/>
<reference evidence="17" key="1">
    <citation type="submission" date="2017-06" db="EMBL/GenBank/DDBJ databases">
        <title>Herbaspirillum phytohormonus sp. nov., isolated from the root nodule of Robinia pseudoacacia in lead-zinc mine.</title>
        <authorList>
            <person name="Fan M."/>
            <person name="Lin Y."/>
        </authorList>
    </citation>
    <scope>NUCLEOTIDE SEQUENCE [LARGE SCALE GENOMIC DNA]</scope>
    <source>
        <strain evidence="17">SC-089</strain>
    </source>
</reference>
<dbReference type="InterPro" id="IPR018136">
    <property type="entry name" value="Aconitase_4Fe-4S_BS"/>
</dbReference>
<keyword evidence="13" id="KW-0456">Lyase</keyword>
<keyword evidence="11" id="KW-0408">Iron</keyword>
<evidence type="ECO:0000259" key="15">
    <source>
        <dbReference type="Pfam" id="PF00330"/>
    </source>
</evidence>
<dbReference type="OrthoDB" id="9802769at2"/>
<evidence type="ECO:0000256" key="14">
    <source>
        <dbReference type="ARBA" id="ARBA00023304"/>
    </source>
</evidence>
<evidence type="ECO:0000256" key="11">
    <source>
        <dbReference type="ARBA" id="ARBA00023004"/>
    </source>
</evidence>
<evidence type="ECO:0000256" key="1">
    <source>
        <dbReference type="ARBA" id="ARBA00000491"/>
    </source>
</evidence>
<evidence type="ECO:0000256" key="9">
    <source>
        <dbReference type="ARBA" id="ARBA00022605"/>
    </source>
</evidence>
<dbReference type="Proteomes" id="UP000214603">
    <property type="component" value="Unassembled WGS sequence"/>
</dbReference>
<comment type="cofactor">
    <cofactor evidence="2">
        <name>[4Fe-4S] cluster</name>
        <dbReference type="ChEBI" id="CHEBI:49883"/>
    </cofactor>
</comment>
<dbReference type="GO" id="GO:0009098">
    <property type="term" value="P:L-leucine biosynthetic process"/>
    <property type="evidence" value="ECO:0007669"/>
    <property type="project" value="UniProtKB-UniPathway"/>
</dbReference>
<dbReference type="InterPro" id="IPR033941">
    <property type="entry name" value="IPMI_cat"/>
</dbReference>
<dbReference type="InterPro" id="IPR001030">
    <property type="entry name" value="Acoase/IPM_deHydtase_lsu_aba"/>
</dbReference>
<dbReference type="InterPro" id="IPR015931">
    <property type="entry name" value="Acnase/IPM_dHydase_lsu_aba_1/3"/>
</dbReference>
<dbReference type="InterPro" id="IPR050067">
    <property type="entry name" value="IPM_dehydratase_rel_enz"/>
</dbReference>
<dbReference type="InterPro" id="IPR036008">
    <property type="entry name" value="Aconitase_4Fe-4S_dom"/>
</dbReference>
<dbReference type="NCBIfam" id="NF004016">
    <property type="entry name" value="PRK05478.1"/>
    <property type="match status" value="1"/>
</dbReference>
<dbReference type="AlphaFoldDB" id="A0A225MLM6"/>
<keyword evidence="8" id="KW-0004">4Fe-4S</keyword>
<accession>A0A225MLM6</accession>
<dbReference type="GO" id="GO:0051539">
    <property type="term" value="F:4 iron, 4 sulfur cluster binding"/>
    <property type="evidence" value="ECO:0007669"/>
    <property type="project" value="UniProtKB-KW"/>
</dbReference>
<dbReference type="Pfam" id="PF00330">
    <property type="entry name" value="Aconitase"/>
    <property type="match status" value="1"/>
</dbReference>